<dbReference type="RefSeq" id="WP_066887408.1">
    <property type="nucleotide sequence ID" value="NZ_LODL01000040.1"/>
</dbReference>
<dbReference type="Pfam" id="PF03550">
    <property type="entry name" value="LolB"/>
    <property type="match status" value="1"/>
</dbReference>
<feature type="signal peptide" evidence="13">
    <location>
        <begin position="1"/>
        <end position="25"/>
    </location>
</feature>
<evidence type="ECO:0000256" key="8">
    <source>
        <dbReference type="ARBA" id="ARBA00023136"/>
    </source>
</evidence>
<evidence type="ECO:0000256" key="7">
    <source>
        <dbReference type="ARBA" id="ARBA00022927"/>
    </source>
</evidence>
<keyword evidence="15" id="KW-1185">Reference proteome</keyword>
<evidence type="ECO:0000256" key="12">
    <source>
        <dbReference type="ARBA" id="ARBA00023288"/>
    </source>
</evidence>
<dbReference type="Gene3D" id="2.50.20.10">
    <property type="entry name" value="Lipoprotein localisation LolA/LolB/LppX"/>
    <property type="match status" value="1"/>
</dbReference>
<evidence type="ECO:0000256" key="13">
    <source>
        <dbReference type="SAM" id="SignalP"/>
    </source>
</evidence>
<evidence type="ECO:0000256" key="9">
    <source>
        <dbReference type="ARBA" id="ARBA00023139"/>
    </source>
</evidence>
<comment type="subcellular location">
    <subcellularLocation>
        <location evidence="1">Cell outer membrane</location>
        <topology evidence="1">Lipid-anchor</topology>
    </subcellularLocation>
</comment>
<gene>
    <name evidence="14" type="ORF">AT959_20040</name>
</gene>
<dbReference type="SUPFAM" id="SSF89392">
    <property type="entry name" value="Prokaryotic lipoproteins and lipoprotein localization factors"/>
    <property type="match status" value="1"/>
</dbReference>
<dbReference type="GO" id="GO:0015031">
    <property type="term" value="P:protein transport"/>
    <property type="evidence" value="ECO:0007669"/>
    <property type="project" value="UniProtKB-KW"/>
</dbReference>
<dbReference type="NCBIfam" id="TIGR00548">
    <property type="entry name" value="lolB"/>
    <property type="match status" value="1"/>
</dbReference>
<evidence type="ECO:0000313" key="14">
    <source>
        <dbReference type="EMBL" id="KXB29103.1"/>
    </source>
</evidence>
<evidence type="ECO:0000313" key="15">
    <source>
        <dbReference type="Proteomes" id="UP000070186"/>
    </source>
</evidence>
<dbReference type="AlphaFoldDB" id="A0A133XDU3"/>
<comment type="caution">
    <text evidence="14">The sequence shown here is derived from an EMBL/GenBank/DDBJ whole genome shotgun (WGS) entry which is preliminary data.</text>
</comment>
<comment type="subunit">
    <text evidence="3">Monomer.</text>
</comment>
<evidence type="ECO:0000256" key="5">
    <source>
        <dbReference type="ARBA" id="ARBA00022448"/>
    </source>
</evidence>
<keyword evidence="10" id="KW-0143">Chaperone</keyword>
<dbReference type="STRING" id="281362.AT959_20040"/>
<dbReference type="GO" id="GO:0009279">
    <property type="term" value="C:cell outer membrane"/>
    <property type="evidence" value="ECO:0007669"/>
    <property type="project" value="UniProtKB-SubCell"/>
</dbReference>
<dbReference type="InterPro" id="IPR029046">
    <property type="entry name" value="LolA/LolB/LppX"/>
</dbReference>
<dbReference type="Proteomes" id="UP000070186">
    <property type="component" value="Unassembled WGS sequence"/>
</dbReference>
<dbReference type="EMBL" id="LODL01000040">
    <property type="protein sequence ID" value="KXB29103.1"/>
    <property type="molecule type" value="Genomic_DNA"/>
</dbReference>
<keyword evidence="7" id="KW-0653">Protein transport</keyword>
<keyword evidence="12" id="KW-0449">Lipoprotein</keyword>
<dbReference type="PROSITE" id="PS51257">
    <property type="entry name" value="PROKAR_LIPOPROTEIN"/>
    <property type="match status" value="1"/>
</dbReference>
<keyword evidence="11" id="KW-0998">Cell outer membrane</keyword>
<evidence type="ECO:0000256" key="4">
    <source>
        <dbReference type="ARBA" id="ARBA00016202"/>
    </source>
</evidence>
<sequence length="191" mass="20799">MRAHCSTLLAGCVLLAGCASLPPGALPGRDQVGDFALEARFALRVTLPDSAPQSAGGRLSWEHKNDANRILIANPLGIALAEIETTPALSRLQTADGKRLESPDADALMEEVTGQRLPVTRLPAWLLGRPGPNAALSIDPLGRPSHLQEGEWRIDYDYEDFAPAALPSRLTLNRNQEIELRLRIEEWKEAP</sequence>
<keyword evidence="5" id="KW-0813">Transport</keyword>
<keyword evidence="6 13" id="KW-0732">Signal</keyword>
<comment type="similarity">
    <text evidence="2">Belongs to the LolB family.</text>
</comment>
<name>A0A133XDU3_9RHOO</name>
<feature type="chain" id="PRO_5007459298" description="Outer-membrane lipoprotein LolB" evidence="13">
    <location>
        <begin position="26"/>
        <end position="191"/>
    </location>
</feature>
<proteinExistence type="inferred from homology"/>
<keyword evidence="9" id="KW-0564">Palmitate</keyword>
<evidence type="ECO:0000256" key="3">
    <source>
        <dbReference type="ARBA" id="ARBA00011245"/>
    </source>
</evidence>
<evidence type="ECO:0000256" key="2">
    <source>
        <dbReference type="ARBA" id="ARBA00009696"/>
    </source>
</evidence>
<dbReference type="CDD" id="cd16326">
    <property type="entry name" value="LolB"/>
    <property type="match status" value="1"/>
</dbReference>
<evidence type="ECO:0000256" key="1">
    <source>
        <dbReference type="ARBA" id="ARBA00004459"/>
    </source>
</evidence>
<accession>A0A133XDU3</accession>
<evidence type="ECO:0000256" key="11">
    <source>
        <dbReference type="ARBA" id="ARBA00023237"/>
    </source>
</evidence>
<organism evidence="14 15">
    <name type="scientific">Dechloromonas denitrificans</name>
    <dbReference type="NCBI Taxonomy" id="281362"/>
    <lineage>
        <taxon>Bacteria</taxon>
        <taxon>Pseudomonadati</taxon>
        <taxon>Pseudomonadota</taxon>
        <taxon>Betaproteobacteria</taxon>
        <taxon>Rhodocyclales</taxon>
        <taxon>Azonexaceae</taxon>
        <taxon>Dechloromonas</taxon>
    </lineage>
</organism>
<keyword evidence="8" id="KW-0472">Membrane</keyword>
<protein>
    <recommendedName>
        <fullName evidence="4">Outer-membrane lipoprotein LolB</fullName>
    </recommendedName>
</protein>
<reference evidence="14 15" key="1">
    <citation type="submission" date="2015-12" db="EMBL/GenBank/DDBJ databases">
        <title>Nitrous oxide reduction kinetics distinguish bacteria harboring typical versus atypical NosZ.</title>
        <authorList>
            <person name="Yoon S."/>
            <person name="Nissen S."/>
            <person name="Park D."/>
            <person name="Sanford R.A."/>
            <person name="Loeffler F.E."/>
        </authorList>
    </citation>
    <scope>NUCLEOTIDE SEQUENCE [LARGE SCALE GENOMIC DNA]</scope>
    <source>
        <strain evidence="14 15">ATCC BAA-841</strain>
    </source>
</reference>
<evidence type="ECO:0000256" key="6">
    <source>
        <dbReference type="ARBA" id="ARBA00022729"/>
    </source>
</evidence>
<evidence type="ECO:0000256" key="10">
    <source>
        <dbReference type="ARBA" id="ARBA00023186"/>
    </source>
</evidence>
<dbReference type="InterPro" id="IPR004565">
    <property type="entry name" value="OM_lipoprot_LolB"/>
</dbReference>